<keyword evidence="4" id="KW-0597">Phosphoprotein</keyword>
<keyword evidence="7" id="KW-1185">Reference proteome</keyword>
<dbReference type="PANTHER" id="PTHR44688:SF16">
    <property type="entry name" value="DNA-BINDING TRANSCRIPTIONAL ACTIVATOR DEVR_DOSR"/>
    <property type="match status" value="1"/>
</dbReference>
<dbReference type="Pfam" id="PF00072">
    <property type="entry name" value="Response_reg"/>
    <property type="match status" value="1"/>
</dbReference>
<dbReference type="InterPro" id="IPR011006">
    <property type="entry name" value="CheY-like_superfamily"/>
</dbReference>
<sequence length="217" mass="23359">MADEITVTVVDDHPAMLVGIEQWYAAAPEPLRVAASGATSKTAWLPPGDAADVVVFDLQLAGQTTPAFGELRRLVDAGRNVIVYTMRDDEQTALTCLDLGAVTFLTKTEGADHLVSATLAAARDRPYTPPALAGALSANTSSDRPKLSIREEEVLVEWFQSESRDLVAQRLNLSPKTVTTYLDRVRLKYANAGRPARSKAALVARAIQDGLISVDDL</sequence>
<dbReference type="InterPro" id="IPR016032">
    <property type="entry name" value="Sig_transdc_resp-reg_C-effctor"/>
</dbReference>
<dbReference type="SUPFAM" id="SSF52172">
    <property type="entry name" value="CheY-like"/>
    <property type="match status" value="1"/>
</dbReference>
<dbReference type="SUPFAM" id="SSF46894">
    <property type="entry name" value="C-terminal effector domain of the bipartite response regulators"/>
    <property type="match status" value="1"/>
</dbReference>
<dbReference type="InterPro" id="IPR000792">
    <property type="entry name" value="Tscrpt_reg_LuxR_C"/>
</dbReference>
<dbReference type="Pfam" id="PF00196">
    <property type="entry name" value="GerE"/>
    <property type="match status" value="1"/>
</dbReference>
<feature type="domain" description="Response regulatory" evidence="5">
    <location>
        <begin position="6"/>
        <end position="122"/>
    </location>
</feature>
<dbReference type="InterPro" id="IPR001789">
    <property type="entry name" value="Sig_transdc_resp-reg_receiver"/>
</dbReference>
<dbReference type="Gene3D" id="3.40.50.2300">
    <property type="match status" value="1"/>
</dbReference>
<keyword evidence="3" id="KW-0804">Transcription</keyword>
<evidence type="ECO:0000256" key="4">
    <source>
        <dbReference type="PROSITE-ProRule" id="PRU00169"/>
    </source>
</evidence>
<dbReference type="PANTHER" id="PTHR44688">
    <property type="entry name" value="DNA-BINDING TRANSCRIPTIONAL ACTIVATOR DEVR_DOSR"/>
    <property type="match status" value="1"/>
</dbReference>
<evidence type="ECO:0000256" key="3">
    <source>
        <dbReference type="ARBA" id="ARBA00023163"/>
    </source>
</evidence>
<organism evidence="6 7">
    <name type="scientific">Prauserella alba</name>
    <dbReference type="NCBI Taxonomy" id="176898"/>
    <lineage>
        <taxon>Bacteria</taxon>
        <taxon>Bacillati</taxon>
        <taxon>Actinomycetota</taxon>
        <taxon>Actinomycetes</taxon>
        <taxon>Pseudonocardiales</taxon>
        <taxon>Pseudonocardiaceae</taxon>
        <taxon>Prauserella</taxon>
    </lineage>
</organism>
<evidence type="ECO:0000313" key="6">
    <source>
        <dbReference type="EMBL" id="GAA1219854.1"/>
    </source>
</evidence>
<dbReference type="InterPro" id="IPR036388">
    <property type="entry name" value="WH-like_DNA-bd_sf"/>
</dbReference>
<gene>
    <name evidence="6" type="ORF">GCM10009675_48280</name>
</gene>
<name>A0ABP4GD34_9PSEU</name>
<dbReference type="RefSeq" id="WP_253853309.1">
    <property type="nucleotide sequence ID" value="NZ_BAAALM010000018.1"/>
</dbReference>
<reference evidence="7" key="1">
    <citation type="journal article" date="2019" name="Int. J. Syst. Evol. Microbiol.">
        <title>The Global Catalogue of Microorganisms (GCM) 10K type strain sequencing project: providing services to taxonomists for standard genome sequencing and annotation.</title>
        <authorList>
            <consortium name="The Broad Institute Genomics Platform"/>
            <consortium name="The Broad Institute Genome Sequencing Center for Infectious Disease"/>
            <person name="Wu L."/>
            <person name="Ma J."/>
        </authorList>
    </citation>
    <scope>NUCLEOTIDE SEQUENCE [LARGE SCALE GENOMIC DNA]</scope>
    <source>
        <strain evidence="7">JCM 13022</strain>
    </source>
</reference>
<dbReference type="SMART" id="SM00448">
    <property type="entry name" value="REC"/>
    <property type="match status" value="1"/>
</dbReference>
<keyword evidence="2" id="KW-0238">DNA-binding</keyword>
<dbReference type="EMBL" id="BAAALM010000018">
    <property type="protein sequence ID" value="GAA1219854.1"/>
    <property type="molecule type" value="Genomic_DNA"/>
</dbReference>
<comment type="caution">
    <text evidence="6">The sequence shown here is derived from an EMBL/GenBank/DDBJ whole genome shotgun (WGS) entry which is preliminary data.</text>
</comment>
<keyword evidence="1" id="KW-0805">Transcription regulation</keyword>
<dbReference type="PROSITE" id="PS50110">
    <property type="entry name" value="RESPONSE_REGULATORY"/>
    <property type="match status" value="1"/>
</dbReference>
<accession>A0ABP4GD34</accession>
<proteinExistence type="predicted"/>
<evidence type="ECO:0000256" key="1">
    <source>
        <dbReference type="ARBA" id="ARBA00023015"/>
    </source>
</evidence>
<protein>
    <recommendedName>
        <fullName evidence="5">Response regulatory domain-containing protein</fullName>
    </recommendedName>
</protein>
<evidence type="ECO:0000313" key="7">
    <source>
        <dbReference type="Proteomes" id="UP001500467"/>
    </source>
</evidence>
<evidence type="ECO:0000256" key="2">
    <source>
        <dbReference type="ARBA" id="ARBA00023125"/>
    </source>
</evidence>
<dbReference type="Gene3D" id="1.10.10.10">
    <property type="entry name" value="Winged helix-like DNA-binding domain superfamily/Winged helix DNA-binding domain"/>
    <property type="match status" value="1"/>
</dbReference>
<dbReference type="Proteomes" id="UP001500467">
    <property type="component" value="Unassembled WGS sequence"/>
</dbReference>
<feature type="modified residue" description="4-aspartylphosphate" evidence="4">
    <location>
        <position position="57"/>
    </location>
</feature>
<evidence type="ECO:0000259" key="5">
    <source>
        <dbReference type="PROSITE" id="PS50110"/>
    </source>
</evidence>